<dbReference type="SUPFAM" id="SSF51735">
    <property type="entry name" value="NAD(P)-binding Rossmann-fold domains"/>
    <property type="match status" value="1"/>
</dbReference>
<dbReference type="PROSITE" id="PS00065">
    <property type="entry name" value="D_2_HYDROXYACID_DH_1"/>
    <property type="match status" value="1"/>
</dbReference>
<dbReference type="GeneID" id="74913737"/>
<dbReference type="OrthoDB" id="9805416at2"/>
<dbReference type="PANTHER" id="PTHR43026">
    <property type="entry name" value="2-HYDROXYACID DEHYDROGENASE HOMOLOG 1-RELATED"/>
    <property type="match status" value="1"/>
</dbReference>
<dbReference type="Gene3D" id="3.40.50.720">
    <property type="entry name" value="NAD(P)-binding Rossmann-like Domain"/>
    <property type="match status" value="2"/>
</dbReference>
<evidence type="ECO:0000259" key="6">
    <source>
        <dbReference type="Pfam" id="PF02826"/>
    </source>
</evidence>
<dbReference type="InterPro" id="IPR029752">
    <property type="entry name" value="D-isomer_DH_CS1"/>
</dbReference>
<evidence type="ECO:0000256" key="2">
    <source>
        <dbReference type="ARBA" id="ARBA00023002"/>
    </source>
</evidence>
<organism evidence="7 8">
    <name type="scientific">Fructilactobacillus fructivorans</name>
    <dbReference type="NCBI Taxonomy" id="1614"/>
    <lineage>
        <taxon>Bacteria</taxon>
        <taxon>Bacillati</taxon>
        <taxon>Bacillota</taxon>
        <taxon>Bacilli</taxon>
        <taxon>Lactobacillales</taxon>
        <taxon>Lactobacillaceae</taxon>
        <taxon>Fructilactobacillus</taxon>
    </lineage>
</organism>
<dbReference type="InterPro" id="IPR029753">
    <property type="entry name" value="D-isomer_DH_CS"/>
</dbReference>
<dbReference type="SUPFAM" id="SSF52283">
    <property type="entry name" value="Formate/glycerate dehydrogenase catalytic domain-like"/>
    <property type="match status" value="1"/>
</dbReference>
<protein>
    <submittedName>
        <fullName evidence="7">D-lactate dehydrogenase</fullName>
        <ecNumber evidence="7">1.1.1.28</ecNumber>
    </submittedName>
</protein>
<dbReference type="EC" id="1.1.1.28" evidence="7"/>
<feature type="domain" description="D-isomer specific 2-hydroxyacid dehydrogenase catalytic" evidence="5">
    <location>
        <begin position="7"/>
        <end position="330"/>
    </location>
</feature>
<dbReference type="GO" id="GO:0051287">
    <property type="term" value="F:NAD binding"/>
    <property type="evidence" value="ECO:0007669"/>
    <property type="project" value="InterPro"/>
</dbReference>
<dbReference type="CDD" id="cd12186">
    <property type="entry name" value="LDH"/>
    <property type="match status" value="1"/>
</dbReference>
<dbReference type="InterPro" id="IPR036291">
    <property type="entry name" value="NAD(P)-bd_dom_sf"/>
</dbReference>
<evidence type="ECO:0000313" key="7">
    <source>
        <dbReference type="EMBL" id="KID41231.1"/>
    </source>
</evidence>
<keyword evidence="8" id="KW-1185">Reference proteome</keyword>
<gene>
    <name evidence="7" type="ORF">LfDm3_1076</name>
</gene>
<dbReference type="Proteomes" id="UP000031397">
    <property type="component" value="Unassembled WGS sequence"/>
</dbReference>
<evidence type="ECO:0000256" key="4">
    <source>
        <dbReference type="RuleBase" id="RU003719"/>
    </source>
</evidence>
<dbReference type="Pfam" id="PF02826">
    <property type="entry name" value="2-Hacid_dh_C"/>
    <property type="match status" value="1"/>
</dbReference>
<dbReference type="RefSeq" id="WP_039144821.1">
    <property type="nucleotide sequence ID" value="NZ_JOJZ01000021.1"/>
</dbReference>
<dbReference type="PROSITE" id="PS00670">
    <property type="entry name" value="D_2_HYDROXYACID_DH_2"/>
    <property type="match status" value="1"/>
</dbReference>
<accession>A0A0C1PMU7</accession>
<dbReference type="InterPro" id="IPR006139">
    <property type="entry name" value="D-isomer_2_OHA_DH_cat_dom"/>
</dbReference>
<evidence type="ECO:0000313" key="8">
    <source>
        <dbReference type="Proteomes" id="UP000031397"/>
    </source>
</evidence>
<comment type="caution">
    <text evidence="7">The sequence shown here is derived from an EMBL/GenBank/DDBJ whole genome shotgun (WGS) entry which is preliminary data.</text>
</comment>
<reference evidence="7 8" key="1">
    <citation type="submission" date="2014-06" db="EMBL/GenBank/DDBJ databases">
        <title>Functional and comparative genomic analyses of the Drosophila gut microbiota identify candidate symbiosis factors.</title>
        <authorList>
            <person name="Newell P.D."/>
            <person name="Chaston J.M."/>
            <person name="Douglas A.E."/>
        </authorList>
    </citation>
    <scope>NUCLEOTIDE SEQUENCE [LARGE SCALE GENOMIC DNA]</scope>
    <source>
        <strain evidence="7 8">DmCS_002</strain>
    </source>
</reference>
<evidence type="ECO:0000259" key="5">
    <source>
        <dbReference type="Pfam" id="PF00389"/>
    </source>
</evidence>
<dbReference type="InterPro" id="IPR058205">
    <property type="entry name" value="D-LDH-like"/>
</dbReference>
<keyword evidence="2 4" id="KW-0560">Oxidoreductase</keyword>
<dbReference type="PANTHER" id="PTHR43026:SF1">
    <property type="entry name" value="2-HYDROXYACID DEHYDROGENASE HOMOLOG 1-RELATED"/>
    <property type="match status" value="1"/>
</dbReference>
<sequence>MKIIAYGIRDDERPYLEQWDKAHPDVEVKAEPKLLDNDTVDEAKGFDGVVAYQQKPYTADILDKLASFGIKSLSLRNVGVDNVDADAVKRDGINVTNVPAYSPAAIAELAVTEMMRLLRNTKKFEDKERHGNMTWAPDIADEMNKQTVGVYATGRIGRQVVKILQGFGAKVIAYDPYPNPELKKEGIYVDTPKELYANSDIITLHAPALKENDHMINDDSIAQMKDGIKIINAARGSLIDTDALIRGLDSGKISGAALDVYEDEVGVFNVDFGSFDKIPDDRLKNLMKRDNVLITPHIAFYTKPAVKNMVQIALDSNVQLIQNGKSDNSVEVK</sequence>
<evidence type="ECO:0000256" key="1">
    <source>
        <dbReference type="ARBA" id="ARBA00005854"/>
    </source>
</evidence>
<proteinExistence type="inferred from homology"/>
<dbReference type="EMBL" id="JOJZ01000021">
    <property type="protein sequence ID" value="KID41231.1"/>
    <property type="molecule type" value="Genomic_DNA"/>
</dbReference>
<dbReference type="PATRIC" id="fig|1614.7.peg.1020"/>
<dbReference type="Pfam" id="PF00389">
    <property type="entry name" value="2-Hacid_dh"/>
    <property type="match status" value="1"/>
</dbReference>
<keyword evidence="3" id="KW-0520">NAD</keyword>
<feature type="domain" description="D-isomer specific 2-hydroxyacid dehydrogenase NAD-binding" evidence="6">
    <location>
        <begin position="112"/>
        <end position="299"/>
    </location>
</feature>
<dbReference type="AlphaFoldDB" id="A0A0C1PMU7"/>
<dbReference type="GO" id="GO:0008720">
    <property type="term" value="F:D-lactate dehydrogenase (NAD+) activity"/>
    <property type="evidence" value="ECO:0007669"/>
    <property type="project" value="UniProtKB-EC"/>
</dbReference>
<comment type="similarity">
    <text evidence="1 4">Belongs to the D-isomer specific 2-hydroxyacid dehydrogenase family.</text>
</comment>
<name>A0A0C1PMU7_9LACO</name>
<evidence type="ECO:0000256" key="3">
    <source>
        <dbReference type="ARBA" id="ARBA00023027"/>
    </source>
</evidence>
<dbReference type="InterPro" id="IPR006140">
    <property type="entry name" value="D-isomer_DH_NAD-bd"/>
</dbReference>